<protein>
    <submittedName>
        <fullName evidence="3">TniB family NTP-binding protein</fullName>
    </submittedName>
</protein>
<proteinExistence type="predicted"/>
<dbReference type="Proteomes" id="UP001558535">
    <property type="component" value="Unassembled WGS sequence"/>
</dbReference>
<organism evidence="3 4">
    <name type="scientific">Paraburkholderia phenoliruptrix</name>
    <dbReference type="NCBI Taxonomy" id="252970"/>
    <lineage>
        <taxon>Bacteria</taxon>
        <taxon>Pseudomonadati</taxon>
        <taxon>Pseudomonadota</taxon>
        <taxon>Betaproteobacteria</taxon>
        <taxon>Burkholderiales</taxon>
        <taxon>Burkholderiaceae</taxon>
        <taxon>Paraburkholderia</taxon>
    </lineage>
</organism>
<evidence type="ECO:0000313" key="3">
    <source>
        <dbReference type="EMBL" id="MEX3749722.1"/>
    </source>
</evidence>
<dbReference type="EMBL" id="JBFPKE010000002">
    <property type="protein sequence ID" value="MEX3749722.1"/>
    <property type="molecule type" value="Genomic_DNA"/>
</dbReference>
<dbReference type="RefSeq" id="WP_368608341.1">
    <property type="nucleotide sequence ID" value="NZ_JBFPKB010000004.1"/>
</dbReference>
<dbReference type="InterPro" id="IPR003593">
    <property type="entry name" value="AAA+_ATPase"/>
</dbReference>
<dbReference type="PANTHER" id="PTHR35894">
    <property type="entry name" value="GENERAL SECRETION PATHWAY PROTEIN A-RELATED"/>
    <property type="match status" value="1"/>
</dbReference>
<evidence type="ECO:0000259" key="2">
    <source>
        <dbReference type="SMART" id="SM00382"/>
    </source>
</evidence>
<feature type="domain" description="AAA+ ATPase" evidence="2">
    <location>
        <begin position="67"/>
        <end position="223"/>
    </location>
</feature>
<dbReference type="Pfam" id="PF05621">
    <property type="entry name" value="TniB"/>
    <property type="match status" value="1"/>
</dbReference>
<dbReference type="SUPFAM" id="SSF52540">
    <property type="entry name" value="P-loop containing nucleoside triphosphate hydrolases"/>
    <property type="match status" value="1"/>
</dbReference>
<accession>A0ABV3W997</accession>
<dbReference type="SMART" id="SM00382">
    <property type="entry name" value="AAA"/>
    <property type="match status" value="1"/>
</dbReference>
<dbReference type="InterPro" id="IPR027417">
    <property type="entry name" value="P-loop_NTPase"/>
</dbReference>
<keyword evidence="4" id="KW-1185">Reference proteome</keyword>
<name>A0ABV3W997_9BURK</name>
<gene>
    <name evidence="3" type="ORF">AB3X84_06880</name>
</gene>
<dbReference type="InterPro" id="IPR008868">
    <property type="entry name" value="TniB"/>
</dbReference>
<reference evidence="3 4" key="1">
    <citation type="submission" date="2024-07" db="EMBL/GenBank/DDBJ databases">
        <title>A survey of Mimosa microsymbionts across Brazilian biomes reveals a high diversity of Paraburkholderia nodulating endemic species, but also that Cupriavidus is common as a symbiont of widespread species.</title>
        <authorList>
            <person name="Rouws L."/>
            <person name="Barauna A."/>
            <person name="Beukes C."/>
            <person name="Rouws J.R.C."/>
            <person name="De Faria S.M."/>
            <person name="Gross E."/>
            <person name="Bueno Dos Reis Junior F."/>
            <person name="Simon M.F."/>
            <person name="Maluk M."/>
            <person name="Odee D.W."/>
            <person name="Kenicer G."/>
            <person name="Young J.P.W."/>
            <person name="Reis V.M."/>
            <person name="Zilli J."/>
            <person name="James E.K."/>
        </authorList>
    </citation>
    <scope>NUCLEOTIDE SEQUENCE [LARGE SCALE GENOMIC DNA]</scope>
    <source>
        <strain evidence="3 4">BR14375</strain>
    </source>
</reference>
<feature type="region of interest" description="Disordered" evidence="1">
    <location>
        <begin position="1"/>
        <end position="31"/>
    </location>
</feature>
<dbReference type="InterPro" id="IPR052026">
    <property type="entry name" value="ExeA_AAA_ATPase_DNA-bind"/>
</dbReference>
<evidence type="ECO:0000313" key="4">
    <source>
        <dbReference type="Proteomes" id="UP001558535"/>
    </source>
</evidence>
<dbReference type="PANTHER" id="PTHR35894:SF1">
    <property type="entry name" value="PHOSPHORIBULOKINASE _ URIDINE KINASE FAMILY"/>
    <property type="match status" value="1"/>
</dbReference>
<sequence length="337" mass="37715">MTNCNDTPAARRPPSNSRQRPGASGEDETSSELVATVRNTLIEHPAFALGISAIRRCHRMGRFGLEEPGCLLIMGVSGSGKSTLRKEYARHHSRRETDEATVIPVLHLELPAQPTIKNVAERILLALGDPLFARGSAEAMTARIVTLFRNCRVELVILDEFQHFIDHSREKVETKVADWLKHLINATRVPFVLMGLHRCQRILQSNEQLRRRFSRQITLEPFGVADRKARRIFDGLLRSIWGCLPVKCSPELSNGGDNVERIHFATYGLIGYVMTLVAASVEIVLEDGRPAIDRDVLAKAFSQSIWPEGRGCLNPFHPGFTNRPLTNSGEPFFGYKT</sequence>
<dbReference type="Gene3D" id="3.40.50.300">
    <property type="entry name" value="P-loop containing nucleotide triphosphate hydrolases"/>
    <property type="match status" value="1"/>
</dbReference>
<evidence type="ECO:0000256" key="1">
    <source>
        <dbReference type="SAM" id="MobiDB-lite"/>
    </source>
</evidence>
<comment type="caution">
    <text evidence="3">The sequence shown here is derived from an EMBL/GenBank/DDBJ whole genome shotgun (WGS) entry which is preliminary data.</text>
</comment>